<accession>A0ACA9RBN0</accession>
<feature type="non-terminal residue" evidence="1">
    <location>
        <position position="61"/>
    </location>
</feature>
<keyword evidence="2" id="KW-1185">Reference proteome</keyword>
<evidence type="ECO:0000313" key="2">
    <source>
        <dbReference type="Proteomes" id="UP000789366"/>
    </source>
</evidence>
<dbReference type="Proteomes" id="UP000789366">
    <property type="component" value="Unassembled WGS sequence"/>
</dbReference>
<evidence type="ECO:0000313" key="1">
    <source>
        <dbReference type="EMBL" id="CAG8786326.1"/>
    </source>
</evidence>
<organism evidence="1 2">
    <name type="scientific">Cetraspora pellucida</name>
    <dbReference type="NCBI Taxonomy" id="1433469"/>
    <lineage>
        <taxon>Eukaryota</taxon>
        <taxon>Fungi</taxon>
        <taxon>Fungi incertae sedis</taxon>
        <taxon>Mucoromycota</taxon>
        <taxon>Glomeromycotina</taxon>
        <taxon>Glomeromycetes</taxon>
        <taxon>Diversisporales</taxon>
        <taxon>Gigasporaceae</taxon>
        <taxon>Cetraspora</taxon>
    </lineage>
</organism>
<dbReference type="EMBL" id="CAJVPW010064817">
    <property type="protein sequence ID" value="CAG8786326.1"/>
    <property type="molecule type" value="Genomic_DNA"/>
</dbReference>
<name>A0ACA9RBN0_9GLOM</name>
<comment type="caution">
    <text evidence="1">The sequence shown here is derived from an EMBL/GenBank/DDBJ whole genome shotgun (WGS) entry which is preliminary data.</text>
</comment>
<protein>
    <submittedName>
        <fullName evidence="1">2804_t:CDS:1</fullName>
    </submittedName>
</protein>
<proteinExistence type="predicted"/>
<reference evidence="1" key="1">
    <citation type="submission" date="2021-06" db="EMBL/GenBank/DDBJ databases">
        <authorList>
            <person name="Kallberg Y."/>
            <person name="Tangrot J."/>
            <person name="Rosling A."/>
        </authorList>
    </citation>
    <scope>NUCLEOTIDE SEQUENCE</scope>
    <source>
        <strain evidence="1">28 12/20/2015</strain>
    </source>
</reference>
<sequence>MDTFDTFAREHGIVITGRLKYIGVKIYQNNPYFYKYYDSIFKNQNQSGIEELFHKAENAIM</sequence>
<gene>
    <name evidence="1" type="ORF">SPELUC_LOCUS16826</name>
</gene>